<sequence>MVDYMLSFCQKLTGMMKVAQDSLAQAQAQEKQCVWFDEKACLCTFERGDKVMVFLPLKTDKLQQAWEGPHVILDRLDDVTYVAARSRSDKKPKIVHVNMLKPYFKRSDVVFWISSAEGSPDDPEEPVMYGDWGKEVGIEEI</sequence>
<feature type="domain" description="Integrase p58-like C-terminal" evidence="1">
    <location>
        <begin position="68"/>
        <end position="102"/>
    </location>
</feature>
<protein>
    <recommendedName>
        <fullName evidence="1">Integrase p58-like C-terminal domain-containing protein</fullName>
    </recommendedName>
</protein>
<evidence type="ECO:0000313" key="3">
    <source>
        <dbReference type="Proteomes" id="UP000050525"/>
    </source>
</evidence>
<proteinExistence type="predicted"/>
<evidence type="ECO:0000259" key="1">
    <source>
        <dbReference type="Pfam" id="PF22938"/>
    </source>
</evidence>
<dbReference type="Proteomes" id="UP000050525">
    <property type="component" value="Unassembled WGS sequence"/>
</dbReference>
<accession>A0A151PGE0</accession>
<dbReference type="Pfam" id="PF22938">
    <property type="entry name" value="Integrase_p58_C"/>
    <property type="match status" value="1"/>
</dbReference>
<name>A0A151PGE0_ALLMI</name>
<reference evidence="2 3" key="1">
    <citation type="journal article" date="2012" name="Genome Biol.">
        <title>Sequencing three crocodilian genomes to illuminate the evolution of archosaurs and amniotes.</title>
        <authorList>
            <person name="St John J.A."/>
            <person name="Braun E.L."/>
            <person name="Isberg S.R."/>
            <person name="Miles L.G."/>
            <person name="Chong A.Y."/>
            <person name="Gongora J."/>
            <person name="Dalzell P."/>
            <person name="Moran C."/>
            <person name="Bed'hom B."/>
            <person name="Abzhanov A."/>
            <person name="Burgess S.C."/>
            <person name="Cooksey A.M."/>
            <person name="Castoe T.A."/>
            <person name="Crawford N.G."/>
            <person name="Densmore L.D."/>
            <person name="Drew J.C."/>
            <person name="Edwards S.V."/>
            <person name="Faircloth B.C."/>
            <person name="Fujita M.K."/>
            <person name="Greenwold M.J."/>
            <person name="Hoffmann F.G."/>
            <person name="Howard J.M."/>
            <person name="Iguchi T."/>
            <person name="Janes D.E."/>
            <person name="Khan S.Y."/>
            <person name="Kohno S."/>
            <person name="de Koning A.J."/>
            <person name="Lance S.L."/>
            <person name="McCarthy F.M."/>
            <person name="McCormack J.E."/>
            <person name="Merchant M.E."/>
            <person name="Peterson D.G."/>
            <person name="Pollock D.D."/>
            <person name="Pourmand N."/>
            <person name="Raney B.J."/>
            <person name="Roessler K.A."/>
            <person name="Sanford J.R."/>
            <person name="Sawyer R.H."/>
            <person name="Schmidt C.J."/>
            <person name="Triplett E.W."/>
            <person name="Tuberville T.D."/>
            <person name="Venegas-Anaya M."/>
            <person name="Howard J.T."/>
            <person name="Jarvis E.D."/>
            <person name="Guillette L.J.Jr."/>
            <person name="Glenn T.C."/>
            <person name="Green R.E."/>
            <person name="Ray D.A."/>
        </authorList>
    </citation>
    <scope>NUCLEOTIDE SEQUENCE [LARGE SCALE GENOMIC DNA]</scope>
    <source>
        <strain evidence="2">KSC_2009_1</strain>
    </source>
</reference>
<dbReference type="EMBL" id="AKHW03000257">
    <property type="protein sequence ID" value="KYO48171.1"/>
    <property type="molecule type" value="Genomic_DNA"/>
</dbReference>
<dbReference type="STRING" id="8496.A0A151PGE0"/>
<dbReference type="InterPro" id="IPR054465">
    <property type="entry name" value="Integrase_p58-like_C"/>
</dbReference>
<evidence type="ECO:0000313" key="2">
    <source>
        <dbReference type="EMBL" id="KYO48171.1"/>
    </source>
</evidence>
<comment type="caution">
    <text evidence="2">The sequence shown here is derived from an EMBL/GenBank/DDBJ whole genome shotgun (WGS) entry which is preliminary data.</text>
</comment>
<dbReference type="AlphaFoldDB" id="A0A151PGE0"/>
<organism evidence="2 3">
    <name type="scientific">Alligator mississippiensis</name>
    <name type="common">American alligator</name>
    <dbReference type="NCBI Taxonomy" id="8496"/>
    <lineage>
        <taxon>Eukaryota</taxon>
        <taxon>Metazoa</taxon>
        <taxon>Chordata</taxon>
        <taxon>Craniata</taxon>
        <taxon>Vertebrata</taxon>
        <taxon>Euteleostomi</taxon>
        <taxon>Archelosauria</taxon>
        <taxon>Archosauria</taxon>
        <taxon>Crocodylia</taxon>
        <taxon>Alligatoridae</taxon>
        <taxon>Alligatorinae</taxon>
        <taxon>Alligator</taxon>
    </lineage>
</organism>
<keyword evidence="3" id="KW-1185">Reference proteome</keyword>
<gene>
    <name evidence="2" type="ORF">Y1Q_0001969</name>
</gene>